<dbReference type="EMBL" id="VSRR010036335">
    <property type="protein sequence ID" value="MPC73212.1"/>
    <property type="molecule type" value="Genomic_DNA"/>
</dbReference>
<dbReference type="AlphaFoldDB" id="A0A5B7HPK0"/>
<sequence length="95" mass="10368">MKPLKTLPQPAASISASVNPSTRNAPHSESPTHPPTHPLTHPLPYDLLQPPPPLYSATLCLTFHHIHNTFHEKQKCVSLSANQPAIHPLLSPPLD</sequence>
<keyword evidence="3" id="KW-1185">Reference proteome</keyword>
<feature type="region of interest" description="Disordered" evidence="1">
    <location>
        <begin position="1"/>
        <end position="47"/>
    </location>
</feature>
<evidence type="ECO:0000313" key="2">
    <source>
        <dbReference type="EMBL" id="MPC73212.1"/>
    </source>
</evidence>
<organism evidence="2 3">
    <name type="scientific">Portunus trituberculatus</name>
    <name type="common">Swimming crab</name>
    <name type="synonym">Neptunus trituberculatus</name>
    <dbReference type="NCBI Taxonomy" id="210409"/>
    <lineage>
        <taxon>Eukaryota</taxon>
        <taxon>Metazoa</taxon>
        <taxon>Ecdysozoa</taxon>
        <taxon>Arthropoda</taxon>
        <taxon>Crustacea</taxon>
        <taxon>Multicrustacea</taxon>
        <taxon>Malacostraca</taxon>
        <taxon>Eumalacostraca</taxon>
        <taxon>Eucarida</taxon>
        <taxon>Decapoda</taxon>
        <taxon>Pleocyemata</taxon>
        <taxon>Brachyura</taxon>
        <taxon>Eubrachyura</taxon>
        <taxon>Portunoidea</taxon>
        <taxon>Portunidae</taxon>
        <taxon>Portuninae</taxon>
        <taxon>Portunus</taxon>
    </lineage>
</organism>
<gene>
    <name evidence="2" type="ORF">E2C01_067534</name>
</gene>
<feature type="compositionally biased region" description="Polar residues" evidence="1">
    <location>
        <begin position="12"/>
        <end position="29"/>
    </location>
</feature>
<evidence type="ECO:0000313" key="3">
    <source>
        <dbReference type="Proteomes" id="UP000324222"/>
    </source>
</evidence>
<evidence type="ECO:0000256" key="1">
    <source>
        <dbReference type="SAM" id="MobiDB-lite"/>
    </source>
</evidence>
<reference evidence="2 3" key="1">
    <citation type="submission" date="2019-05" db="EMBL/GenBank/DDBJ databases">
        <title>Another draft genome of Portunus trituberculatus and its Hox gene families provides insights of decapod evolution.</title>
        <authorList>
            <person name="Jeong J.-H."/>
            <person name="Song I."/>
            <person name="Kim S."/>
            <person name="Choi T."/>
            <person name="Kim D."/>
            <person name="Ryu S."/>
            <person name="Kim W."/>
        </authorList>
    </citation>
    <scope>NUCLEOTIDE SEQUENCE [LARGE SCALE GENOMIC DNA]</scope>
    <source>
        <tissue evidence="2">Muscle</tissue>
    </source>
</reference>
<proteinExistence type="predicted"/>
<dbReference type="Proteomes" id="UP000324222">
    <property type="component" value="Unassembled WGS sequence"/>
</dbReference>
<feature type="compositionally biased region" description="Low complexity" evidence="1">
    <location>
        <begin position="38"/>
        <end position="47"/>
    </location>
</feature>
<accession>A0A5B7HPK0</accession>
<protein>
    <submittedName>
        <fullName evidence="2">Uncharacterized protein</fullName>
    </submittedName>
</protein>
<comment type="caution">
    <text evidence="2">The sequence shown here is derived from an EMBL/GenBank/DDBJ whole genome shotgun (WGS) entry which is preliminary data.</text>
</comment>
<name>A0A5B7HPK0_PORTR</name>